<dbReference type="Gene3D" id="3.30.420.40">
    <property type="match status" value="1"/>
</dbReference>
<sequence length="314" mass="33390">MLYGVIDIGSSTVRMAVYDISPAGGAEMLLKKKHIVGLAGYVKDGRMTQAGIEKTVEILLEFRSFLDCFHIDHVRAFTTAALRNASNSREAVAEIERRTGLSIRVISGDEEATFDFIGATHGLAGERGLLVDIGGGSTELVAFAGGRIEQKVSLAMGATAFHARFSAEVLPSRAECAAMRAAAQEVLAGAVSFARVKAPAICGIGGTFKSGLALYRAVYGGDAADDLTMEAARLSALIERFVRDRALPQEDVVRLMRAVPDRLPTILPGLVIASVIAEQFGTQRITYSDSGVREGFIYSEIIGGGAASFPCQQR</sequence>
<protein>
    <submittedName>
        <fullName evidence="3">Exopolyphosphatase</fullName>
    </submittedName>
</protein>
<organism evidence="3 4">
    <name type="scientific">Selenomonas bovis</name>
    <dbReference type="NCBI Taxonomy" id="416586"/>
    <lineage>
        <taxon>Bacteria</taxon>
        <taxon>Bacillati</taxon>
        <taxon>Bacillota</taxon>
        <taxon>Negativicutes</taxon>
        <taxon>Selenomonadales</taxon>
        <taxon>Selenomonadaceae</taxon>
        <taxon>Selenomonas</taxon>
    </lineage>
</organism>
<dbReference type="GO" id="GO:0016462">
    <property type="term" value="F:pyrophosphatase activity"/>
    <property type="evidence" value="ECO:0007669"/>
    <property type="project" value="TreeGrafter"/>
</dbReference>
<dbReference type="Pfam" id="PF02541">
    <property type="entry name" value="Ppx-GppA"/>
    <property type="match status" value="1"/>
</dbReference>
<dbReference type="RefSeq" id="WP_170077585.1">
    <property type="nucleotide sequence ID" value="NZ_JABAFA010000022.1"/>
</dbReference>
<dbReference type="Proteomes" id="UP000543804">
    <property type="component" value="Unassembled WGS sequence"/>
</dbReference>
<reference evidence="3 4" key="1">
    <citation type="submission" date="2020-04" db="EMBL/GenBank/DDBJ databases">
        <authorList>
            <person name="Hitch T.C.A."/>
            <person name="Wylensek D."/>
            <person name="Clavel T."/>
        </authorList>
    </citation>
    <scope>NUCLEOTIDE SEQUENCE [LARGE SCALE GENOMIC DNA]</scope>
    <source>
        <strain evidence="3 4">PG-130-P53-12</strain>
    </source>
</reference>
<name>A0A848B4I9_9FIRM</name>
<evidence type="ECO:0000313" key="3">
    <source>
        <dbReference type="EMBL" id="NMD99189.1"/>
    </source>
</evidence>
<dbReference type="Gene3D" id="3.30.420.150">
    <property type="entry name" value="Exopolyphosphatase. Domain 2"/>
    <property type="match status" value="1"/>
</dbReference>
<feature type="domain" description="Ppx/GppA phosphatase N-terminal" evidence="2">
    <location>
        <begin position="24"/>
        <end position="300"/>
    </location>
</feature>
<proteinExistence type="inferred from homology"/>
<dbReference type="InterPro" id="IPR003695">
    <property type="entry name" value="Ppx_GppA_N"/>
</dbReference>
<gene>
    <name evidence="3" type="ORF">HF878_06845</name>
</gene>
<evidence type="ECO:0000313" key="4">
    <source>
        <dbReference type="Proteomes" id="UP000543804"/>
    </source>
</evidence>
<dbReference type="SUPFAM" id="SSF53067">
    <property type="entry name" value="Actin-like ATPase domain"/>
    <property type="match status" value="2"/>
</dbReference>
<dbReference type="CDD" id="cd24052">
    <property type="entry name" value="ASKHA_NBD_HpPPX-GppA-like"/>
    <property type="match status" value="1"/>
</dbReference>
<dbReference type="PANTHER" id="PTHR30005:SF0">
    <property type="entry name" value="RETROGRADE REGULATION PROTEIN 2"/>
    <property type="match status" value="1"/>
</dbReference>
<dbReference type="PANTHER" id="PTHR30005">
    <property type="entry name" value="EXOPOLYPHOSPHATASE"/>
    <property type="match status" value="1"/>
</dbReference>
<dbReference type="InterPro" id="IPR050273">
    <property type="entry name" value="GppA/Ppx_hydrolase"/>
</dbReference>
<evidence type="ECO:0000259" key="2">
    <source>
        <dbReference type="Pfam" id="PF02541"/>
    </source>
</evidence>
<accession>A0A848B4I9</accession>
<comment type="similarity">
    <text evidence="1">Belongs to the GppA/Ppx family.</text>
</comment>
<dbReference type="EMBL" id="JABAFA010000022">
    <property type="protein sequence ID" value="NMD99189.1"/>
    <property type="molecule type" value="Genomic_DNA"/>
</dbReference>
<dbReference type="AlphaFoldDB" id="A0A848B4I9"/>
<comment type="caution">
    <text evidence="3">The sequence shown here is derived from an EMBL/GenBank/DDBJ whole genome shotgun (WGS) entry which is preliminary data.</text>
</comment>
<evidence type="ECO:0000256" key="1">
    <source>
        <dbReference type="ARBA" id="ARBA00007125"/>
    </source>
</evidence>
<keyword evidence="4" id="KW-1185">Reference proteome</keyword>
<dbReference type="InterPro" id="IPR043129">
    <property type="entry name" value="ATPase_NBD"/>
</dbReference>